<evidence type="ECO:0000313" key="1">
    <source>
        <dbReference type="EMBL" id="KHQ50741.1"/>
    </source>
</evidence>
<sequence>MASVLTVNNQIASQLSPDLVAQDRLVLCDLDGCLVSEGRAYTDSASFLQSCGERLWLVSNNSSHCAADLSARLAEIGLTVPAKRILLAGEQTLAHLARLHPGARLALFASPAMEQEARRLGFALTGDRPDLVLLCRDTQLSLDRLNAVASLVQGGAAFWVSNTDTAHPGHAGQPIAETGALLAALRAMLTELKFESIGKPHPHLAALALSRTGVSASEAVFVGDNPDTDGAIARAIGTRFVLLRRTGAPE</sequence>
<dbReference type="AlphaFoldDB" id="A0A0B3S241"/>
<dbReference type="PANTHER" id="PTHR19288">
    <property type="entry name" value="4-NITROPHENYLPHOSPHATASE-RELATED"/>
    <property type="match status" value="1"/>
</dbReference>
<dbReference type="InterPro" id="IPR036412">
    <property type="entry name" value="HAD-like_sf"/>
</dbReference>
<comment type="caution">
    <text evidence="1">The sequence shown here is derived from an EMBL/GenBank/DDBJ whole genome shotgun (WGS) entry which is preliminary data.</text>
</comment>
<gene>
    <name evidence="1" type="ORF">OA50_04665</name>
</gene>
<dbReference type="Proteomes" id="UP000030960">
    <property type="component" value="Unassembled WGS sequence"/>
</dbReference>
<accession>A0A0B3S241</accession>
<organism evidence="1 2">
    <name type="scientific">Mameliella alba</name>
    <dbReference type="NCBI Taxonomy" id="561184"/>
    <lineage>
        <taxon>Bacteria</taxon>
        <taxon>Pseudomonadati</taxon>
        <taxon>Pseudomonadota</taxon>
        <taxon>Alphaproteobacteria</taxon>
        <taxon>Rhodobacterales</taxon>
        <taxon>Roseobacteraceae</taxon>
        <taxon>Mameliella</taxon>
    </lineage>
</organism>
<dbReference type="STRING" id="561184.SAMN05216376_11191"/>
<dbReference type="GO" id="GO:0016791">
    <property type="term" value="F:phosphatase activity"/>
    <property type="evidence" value="ECO:0007669"/>
    <property type="project" value="TreeGrafter"/>
</dbReference>
<dbReference type="Pfam" id="PF13242">
    <property type="entry name" value="Hydrolase_like"/>
    <property type="match status" value="1"/>
</dbReference>
<dbReference type="EMBL" id="JSUQ01000022">
    <property type="protein sequence ID" value="KHQ50741.1"/>
    <property type="molecule type" value="Genomic_DNA"/>
</dbReference>
<keyword evidence="2" id="KW-1185">Reference proteome</keyword>
<dbReference type="Pfam" id="PF13344">
    <property type="entry name" value="Hydrolase_6"/>
    <property type="match status" value="1"/>
</dbReference>
<protein>
    <submittedName>
        <fullName evidence="1">N-acetylglucosamine metabolism protein</fullName>
    </submittedName>
</protein>
<dbReference type="RefSeq" id="WP_190285474.1">
    <property type="nucleotide sequence ID" value="NZ_JSUQ01000022.1"/>
</dbReference>
<reference evidence="1 2" key="1">
    <citation type="submission" date="2014-10" db="EMBL/GenBank/DDBJ databases">
        <title>Genome sequence of Ponticoccus sp. strain UMTAT08 isolated from clonal culture of toxic dinoflagellate Alexandrium tamiyavanichii.</title>
        <authorList>
            <person name="Gan H.Y."/>
            <person name="Muhd D.-D."/>
            <person name="Mohd Noor M.E."/>
            <person name="Yeong Y.S."/>
            <person name="Usup G."/>
        </authorList>
    </citation>
    <scope>NUCLEOTIDE SEQUENCE [LARGE SCALE GENOMIC DNA]</scope>
    <source>
        <strain evidence="1 2">UMTAT08</strain>
    </source>
</reference>
<dbReference type="SUPFAM" id="SSF56784">
    <property type="entry name" value="HAD-like"/>
    <property type="match status" value="1"/>
</dbReference>
<dbReference type="GO" id="GO:0005737">
    <property type="term" value="C:cytoplasm"/>
    <property type="evidence" value="ECO:0007669"/>
    <property type="project" value="TreeGrafter"/>
</dbReference>
<dbReference type="PATRIC" id="fig|1515334.3.peg.4690"/>
<dbReference type="PANTHER" id="PTHR19288:SF46">
    <property type="entry name" value="HALOACID DEHALOGENASE-LIKE HYDROLASE DOMAIN-CONTAINING PROTEIN 2"/>
    <property type="match status" value="1"/>
</dbReference>
<evidence type="ECO:0000313" key="2">
    <source>
        <dbReference type="Proteomes" id="UP000030960"/>
    </source>
</evidence>
<proteinExistence type="predicted"/>
<name>A0A0B3S241_9RHOB</name>
<dbReference type="Gene3D" id="3.40.50.1000">
    <property type="entry name" value="HAD superfamily/HAD-like"/>
    <property type="match status" value="2"/>
</dbReference>
<dbReference type="InterPro" id="IPR006357">
    <property type="entry name" value="HAD-SF_hydro_IIA"/>
</dbReference>
<dbReference type="InterPro" id="IPR023214">
    <property type="entry name" value="HAD_sf"/>
</dbReference>